<evidence type="ECO:0000256" key="7">
    <source>
        <dbReference type="ARBA" id="ARBA00022490"/>
    </source>
</evidence>
<evidence type="ECO:0000256" key="16">
    <source>
        <dbReference type="ARBA" id="ARBA00047632"/>
    </source>
</evidence>
<evidence type="ECO:0000256" key="8">
    <source>
        <dbReference type="ARBA" id="ARBA00022598"/>
    </source>
</evidence>
<comment type="pathway">
    <text evidence="3 17 18">Cell wall biogenesis; peptidoglycan biosynthesis.</text>
</comment>
<dbReference type="PANTHER" id="PTHR43692">
    <property type="entry name" value="UDP-N-ACETYLMURAMOYLALANINE--D-GLUTAMATE LIGASE"/>
    <property type="match status" value="1"/>
</dbReference>
<keyword evidence="22" id="KW-1185">Reference proteome</keyword>
<dbReference type="SUPFAM" id="SSF51984">
    <property type="entry name" value="MurCD N-terminal domain"/>
    <property type="match status" value="1"/>
</dbReference>
<evidence type="ECO:0000259" key="19">
    <source>
        <dbReference type="Pfam" id="PF02875"/>
    </source>
</evidence>
<feature type="domain" description="Mur ligase central" evidence="20">
    <location>
        <begin position="116"/>
        <end position="290"/>
    </location>
</feature>
<dbReference type="InterPro" id="IPR036565">
    <property type="entry name" value="Mur-like_cat_sf"/>
</dbReference>
<evidence type="ECO:0000256" key="5">
    <source>
        <dbReference type="ARBA" id="ARBA00012212"/>
    </source>
</evidence>
<dbReference type="GO" id="GO:0071555">
    <property type="term" value="P:cell wall organization"/>
    <property type="evidence" value="ECO:0007669"/>
    <property type="project" value="UniProtKB-KW"/>
</dbReference>
<dbReference type="PANTHER" id="PTHR43692:SF1">
    <property type="entry name" value="UDP-N-ACETYLMURAMOYLALANINE--D-GLUTAMATE LIGASE"/>
    <property type="match status" value="1"/>
</dbReference>
<dbReference type="UniPathway" id="UPA00219"/>
<dbReference type="InterPro" id="IPR036615">
    <property type="entry name" value="Mur_ligase_C_dom_sf"/>
</dbReference>
<dbReference type="NCBIfam" id="TIGR01087">
    <property type="entry name" value="murD"/>
    <property type="match status" value="1"/>
</dbReference>
<keyword evidence="8 17" id="KW-0436">Ligase</keyword>
<dbReference type="GO" id="GO:0009252">
    <property type="term" value="P:peptidoglycan biosynthetic process"/>
    <property type="evidence" value="ECO:0007669"/>
    <property type="project" value="UniProtKB-UniRule"/>
</dbReference>
<feature type="binding site" evidence="17">
    <location>
        <begin position="118"/>
        <end position="124"/>
    </location>
    <ligand>
        <name>ATP</name>
        <dbReference type="ChEBI" id="CHEBI:30616"/>
    </ligand>
</feature>
<dbReference type="InterPro" id="IPR013221">
    <property type="entry name" value="Mur_ligase_cen"/>
</dbReference>
<protein>
    <recommendedName>
        <fullName evidence="6 17">UDP-N-acetylmuramoylalanine--D-glutamate ligase</fullName>
        <ecNumber evidence="5 17">6.3.2.9</ecNumber>
    </recommendedName>
    <alternativeName>
        <fullName evidence="15 17">D-glutamic acid-adding enzyme</fullName>
    </alternativeName>
    <alternativeName>
        <fullName evidence="14 17">UDP-N-acetylmuramoyl-L-alanyl-D-glutamate synthetase</fullName>
    </alternativeName>
</protein>
<dbReference type="Proteomes" id="UP000799092">
    <property type="component" value="Unassembled WGS sequence"/>
</dbReference>
<dbReference type="InterPro" id="IPR004101">
    <property type="entry name" value="Mur_ligase_C"/>
</dbReference>
<dbReference type="AlphaFoldDB" id="A0A6A8D8S9"/>
<evidence type="ECO:0000256" key="14">
    <source>
        <dbReference type="ARBA" id="ARBA00030398"/>
    </source>
</evidence>
<evidence type="ECO:0000259" key="20">
    <source>
        <dbReference type="Pfam" id="PF08245"/>
    </source>
</evidence>
<keyword evidence="12 17" id="KW-0573">Peptidoglycan synthesis</keyword>
<dbReference type="GO" id="GO:0051301">
    <property type="term" value="P:cell division"/>
    <property type="evidence" value="ECO:0007669"/>
    <property type="project" value="UniProtKB-KW"/>
</dbReference>
<sequence>MNYLTDFPYNHVLVLGLAKSGTAAAKLLKTSGKKVIVNDLKTNSGAPEVATLKGMGIDVVLGSHPLSVLDGVEILVKNPGIPYDNIIIKEATERDIPIITEIELASHLLKGSLIGITGSNGKTTTTTLIYEMIKQSNKGVKIAGNIGKVATEVAQTMTEEETMVIELSSFQLLGIQTFKPRVAVLLNLFEAHLDYHKTLEHYKHAKANIFLNQTEDDYLVYNFDDETVLSMVKGAKAEKIPFSTKLKMESGAWVDEHYLYFRLERIIALNDIALVGKHNLENILAAVCAAKLDGASNDGIIQVLKTFTGVKHRLQFVENVKGRLFYNDSKATNILATSKALSSFNQPTLLLAGGLDRGNDFDGLIPYLENVKAMIVFGETSEKLKTTALKAGIKTIEFVDNVKYATEKAFQLSDIDDVILLSPACASWDQFRTFEERGDMFIEAVHTLK</sequence>
<dbReference type="Gene3D" id="3.40.1190.10">
    <property type="entry name" value="Mur-like, catalytic domain"/>
    <property type="match status" value="1"/>
</dbReference>
<evidence type="ECO:0000256" key="6">
    <source>
        <dbReference type="ARBA" id="ARBA00015655"/>
    </source>
</evidence>
<comment type="catalytic activity">
    <reaction evidence="16 17 18">
        <text>UDP-N-acetyl-alpha-D-muramoyl-L-alanine + D-glutamate + ATP = UDP-N-acetyl-alpha-D-muramoyl-L-alanyl-D-glutamate + ADP + phosphate + H(+)</text>
        <dbReference type="Rhea" id="RHEA:16429"/>
        <dbReference type="ChEBI" id="CHEBI:15378"/>
        <dbReference type="ChEBI" id="CHEBI:29986"/>
        <dbReference type="ChEBI" id="CHEBI:30616"/>
        <dbReference type="ChEBI" id="CHEBI:43474"/>
        <dbReference type="ChEBI" id="CHEBI:83898"/>
        <dbReference type="ChEBI" id="CHEBI:83900"/>
        <dbReference type="ChEBI" id="CHEBI:456216"/>
        <dbReference type="EC" id="6.3.2.9"/>
    </reaction>
</comment>
<gene>
    <name evidence="17" type="primary">murD</name>
    <name evidence="21" type="ORF">GH741_05675</name>
</gene>
<dbReference type="SUPFAM" id="SSF53623">
    <property type="entry name" value="MurD-like peptide ligases, catalytic domain"/>
    <property type="match status" value="1"/>
</dbReference>
<comment type="subcellular location">
    <subcellularLocation>
        <location evidence="2 17 18">Cytoplasm</location>
    </subcellularLocation>
</comment>
<evidence type="ECO:0000256" key="2">
    <source>
        <dbReference type="ARBA" id="ARBA00004496"/>
    </source>
</evidence>
<comment type="similarity">
    <text evidence="4 17">Belongs to the MurCDEF family.</text>
</comment>
<proteinExistence type="inferred from homology"/>
<keyword evidence="10 17" id="KW-0067">ATP-binding</keyword>
<keyword evidence="17 18" id="KW-0131">Cell cycle</keyword>
<dbReference type="GO" id="GO:0005737">
    <property type="term" value="C:cytoplasm"/>
    <property type="evidence" value="ECO:0007669"/>
    <property type="project" value="UniProtKB-SubCell"/>
</dbReference>
<feature type="domain" description="Mur ligase C-terminal" evidence="19">
    <location>
        <begin position="312"/>
        <end position="425"/>
    </location>
</feature>
<keyword evidence="13 17" id="KW-0961">Cell wall biogenesis/degradation</keyword>
<keyword evidence="11 17" id="KW-0133">Cell shape</keyword>
<comment type="function">
    <text evidence="1 17 18">Cell wall formation. Catalyzes the addition of glutamate to the nucleotide precursor UDP-N-acetylmuramoyl-L-alanine (UMA).</text>
</comment>
<accession>A0A6A8D8S9</accession>
<dbReference type="Pfam" id="PF21799">
    <property type="entry name" value="MurD-like_N"/>
    <property type="match status" value="1"/>
</dbReference>
<dbReference type="OrthoDB" id="9809796at2"/>
<dbReference type="GO" id="GO:0005524">
    <property type="term" value="F:ATP binding"/>
    <property type="evidence" value="ECO:0007669"/>
    <property type="project" value="UniProtKB-UniRule"/>
</dbReference>
<evidence type="ECO:0000313" key="21">
    <source>
        <dbReference type="EMBL" id="MRH42165.1"/>
    </source>
</evidence>
<dbReference type="EMBL" id="WJNG01000004">
    <property type="protein sequence ID" value="MRH42165.1"/>
    <property type="molecule type" value="Genomic_DNA"/>
</dbReference>
<comment type="caution">
    <text evidence="21">The sequence shown here is derived from an EMBL/GenBank/DDBJ whole genome shotgun (WGS) entry which is preliminary data.</text>
</comment>
<organism evidence="21 22">
    <name type="scientific">Aquibacillus halophilus</name>
    <dbReference type="NCBI Taxonomy" id="930132"/>
    <lineage>
        <taxon>Bacteria</taxon>
        <taxon>Bacillati</taxon>
        <taxon>Bacillota</taxon>
        <taxon>Bacilli</taxon>
        <taxon>Bacillales</taxon>
        <taxon>Bacillaceae</taxon>
        <taxon>Aquibacillus</taxon>
    </lineage>
</organism>
<evidence type="ECO:0000256" key="1">
    <source>
        <dbReference type="ARBA" id="ARBA00002734"/>
    </source>
</evidence>
<reference evidence="21" key="1">
    <citation type="submission" date="2019-11" db="EMBL/GenBank/DDBJ databases">
        <authorList>
            <person name="Li J."/>
        </authorList>
    </citation>
    <scope>NUCLEOTIDE SEQUENCE</scope>
    <source>
        <strain evidence="21">B6B</strain>
    </source>
</reference>
<dbReference type="Gene3D" id="3.40.50.720">
    <property type="entry name" value="NAD(P)-binding Rossmann-like Domain"/>
    <property type="match status" value="1"/>
</dbReference>
<evidence type="ECO:0000256" key="11">
    <source>
        <dbReference type="ARBA" id="ARBA00022960"/>
    </source>
</evidence>
<dbReference type="Gene3D" id="3.90.190.20">
    <property type="entry name" value="Mur ligase, C-terminal domain"/>
    <property type="match status" value="1"/>
</dbReference>
<dbReference type="Pfam" id="PF08245">
    <property type="entry name" value="Mur_ligase_M"/>
    <property type="match status" value="1"/>
</dbReference>
<evidence type="ECO:0000256" key="4">
    <source>
        <dbReference type="ARBA" id="ARBA00010416"/>
    </source>
</evidence>
<evidence type="ECO:0000256" key="10">
    <source>
        <dbReference type="ARBA" id="ARBA00022840"/>
    </source>
</evidence>
<dbReference type="GO" id="GO:0008764">
    <property type="term" value="F:UDP-N-acetylmuramoylalanine-D-glutamate ligase activity"/>
    <property type="evidence" value="ECO:0007669"/>
    <property type="project" value="UniProtKB-UniRule"/>
</dbReference>
<dbReference type="RefSeq" id="WP_153735826.1">
    <property type="nucleotide sequence ID" value="NZ_WJNG01000004.1"/>
</dbReference>
<dbReference type="HAMAP" id="MF_00639">
    <property type="entry name" value="MurD"/>
    <property type="match status" value="1"/>
</dbReference>
<dbReference type="GO" id="GO:0008360">
    <property type="term" value="P:regulation of cell shape"/>
    <property type="evidence" value="ECO:0007669"/>
    <property type="project" value="UniProtKB-KW"/>
</dbReference>
<evidence type="ECO:0000256" key="18">
    <source>
        <dbReference type="RuleBase" id="RU003664"/>
    </source>
</evidence>
<keyword evidence="17 18" id="KW-0132">Cell division</keyword>
<evidence type="ECO:0000313" key="22">
    <source>
        <dbReference type="Proteomes" id="UP000799092"/>
    </source>
</evidence>
<dbReference type="EC" id="6.3.2.9" evidence="5 17"/>
<evidence type="ECO:0000256" key="17">
    <source>
        <dbReference type="HAMAP-Rule" id="MF_00639"/>
    </source>
</evidence>
<evidence type="ECO:0000256" key="12">
    <source>
        <dbReference type="ARBA" id="ARBA00022984"/>
    </source>
</evidence>
<keyword evidence="7 17" id="KW-0963">Cytoplasm</keyword>
<dbReference type="SUPFAM" id="SSF53244">
    <property type="entry name" value="MurD-like peptide ligases, peptide-binding domain"/>
    <property type="match status" value="1"/>
</dbReference>
<dbReference type="InterPro" id="IPR005762">
    <property type="entry name" value="MurD"/>
</dbReference>
<evidence type="ECO:0000256" key="15">
    <source>
        <dbReference type="ARBA" id="ARBA00032324"/>
    </source>
</evidence>
<evidence type="ECO:0000256" key="13">
    <source>
        <dbReference type="ARBA" id="ARBA00023316"/>
    </source>
</evidence>
<evidence type="ECO:0000256" key="9">
    <source>
        <dbReference type="ARBA" id="ARBA00022741"/>
    </source>
</evidence>
<evidence type="ECO:0000256" key="3">
    <source>
        <dbReference type="ARBA" id="ARBA00004752"/>
    </source>
</evidence>
<dbReference type="Pfam" id="PF02875">
    <property type="entry name" value="Mur_ligase_C"/>
    <property type="match status" value="1"/>
</dbReference>
<name>A0A6A8D8S9_9BACI</name>
<keyword evidence="9 17" id="KW-0547">Nucleotide-binding</keyword>